<dbReference type="InterPro" id="IPR034660">
    <property type="entry name" value="DinB/YfiT-like"/>
</dbReference>
<comment type="caution">
    <text evidence="1">The sequence shown here is derived from an EMBL/GenBank/DDBJ whole genome shotgun (WGS) entry which is preliminary data.</text>
</comment>
<dbReference type="Pfam" id="PF09351">
    <property type="entry name" value="DUF1993"/>
    <property type="match status" value="1"/>
</dbReference>
<dbReference type="InterPro" id="IPR018531">
    <property type="entry name" value="DUF1993"/>
</dbReference>
<evidence type="ECO:0000313" key="1">
    <source>
        <dbReference type="EMBL" id="GGB13265.1"/>
    </source>
</evidence>
<reference evidence="2" key="1">
    <citation type="journal article" date="2019" name="Int. J. Syst. Evol. Microbiol.">
        <title>The Global Catalogue of Microorganisms (GCM) 10K type strain sequencing project: providing services to taxonomists for standard genome sequencing and annotation.</title>
        <authorList>
            <consortium name="The Broad Institute Genomics Platform"/>
            <consortium name="The Broad Institute Genome Sequencing Center for Infectious Disease"/>
            <person name="Wu L."/>
            <person name="Ma J."/>
        </authorList>
    </citation>
    <scope>NUCLEOTIDE SEQUENCE [LARGE SCALE GENOMIC DNA]</scope>
    <source>
        <strain evidence="2">CGMCC 1.10131</strain>
    </source>
</reference>
<dbReference type="Proteomes" id="UP000651977">
    <property type="component" value="Unassembled WGS sequence"/>
</dbReference>
<name>A0ABQ1I4C3_9ALTE</name>
<dbReference type="SUPFAM" id="SSF109854">
    <property type="entry name" value="DinB/YfiT-like putative metalloenzymes"/>
    <property type="match status" value="1"/>
</dbReference>
<evidence type="ECO:0008006" key="3">
    <source>
        <dbReference type="Google" id="ProtNLM"/>
    </source>
</evidence>
<keyword evidence="2" id="KW-1185">Reference proteome</keyword>
<dbReference type="Gene3D" id="1.20.120.450">
    <property type="entry name" value="dinb family like domain"/>
    <property type="match status" value="1"/>
</dbReference>
<dbReference type="PANTHER" id="PTHR36922">
    <property type="entry name" value="BLL2446 PROTEIN"/>
    <property type="match status" value="1"/>
</dbReference>
<evidence type="ECO:0000313" key="2">
    <source>
        <dbReference type="Proteomes" id="UP000651977"/>
    </source>
</evidence>
<dbReference type="RefSeq" id="WP_055733776.1">
    <property type="nucleotide sequence ID" value="NZ_BMDY01000018.1"/>
</dbReference>
<accession>A0ABQ1I4C3</accession>
<gene>
    <name evidence="1" type="ORF">GCM10007414_28240</name>
</gene>
<organism evidence="1 2">
    <name type="scientific">Agarivorans gilvus</name>
    <dbReference type="NCBI Taxonomy" id="680279"/>
    <lineage>
        <taxon>Bacteria</taxon>
        <taxon>Pseudomonadati</taxon>
        <taxon>Pseudomonadota</taxon>
        <taxon>Gammaproteobacteria</taxon>
        <taxon>Alteromonadales</taxon>
        <taxon>Alteromonadaceae</taxon>
        <taxon>Agarivorans</taxon>
    </lineage>
</organism>
<proteinExistence type="predicted"/>
<sequence length="162" mass="18331">MMDLQQRFSHYLQQLRVILLKVPEPLFDSSLAPDMFPLATHAKIATNFSLRGYCPLIGCEPVSFIRPEQTRAAVLQQIDDSLQYLAKAKPVSQFDDSVMLSDKVGFKQLELCQSDFINVYIFPNFLFHISMVYAIARANGVALSKGDFDGLHSYPEGFSFIE</sequence>
<dbReference type="EMBL" id="BMDY01000018">
    <property type="protein sequence ID" value="GGB13265.1"/>
    <property type="molecule type" value="Genomic_DNA"/>
</dbReference>
<dbReference type="PANTHER" id="PTHR36922:SF1">
    <property type="entry name" value="DUF1993 DOMAIN-CONTAINING PROTEIN"/>
    <property type="match status" value="1"/>
</dbReference>
<protein>
    <recommendedName>
        <fullName evidence="3">DUF1993 domain-containing protein</fullName>
    </recommendedName>
</protein>